<reference evidence="1" key="1">
    <citation type="journal article" date="2021" name="IMA Fungus">
        <title>Genomic characterization of three marine fungi, including Emericellopsis atlantica sp. nov. with signatures of a generalist lifestyle and marine biomass degradation.</title>
        <authorList>
            <person name="Hagestad O.C."/>
            <person name="Hou L."/>
            <person name="Andersen J.H."/>
            <person name="Hansen E.H."/>
            <person name="Altermark B."/>
            <person name="Li C."/>
            <person name="Kuhnert E."/>
            <person name="Cox R.J."/>
            <person name="Crous P.W."/>
            <person name="Spatafora J.W."/>
            <person name="Lail K."/>
            <person name="Amirebrahimi M."/>
            <person name="Lipzen A."/>
            <person name="Pangilinan J."/>
            <person name="Andreopoulos W."/>
            <person name="Hayes R.D."/>
            <person name="Ng V."/>
            <person name="Grigoriev I.V."/>
            <person name="Jackson S.A."/>
            <person name="Sutton T.D.S."/>
            <person name="Dobson A.D.W."/>
            <person name="Rama T."/>
        </authorList>
    </citation>
    <scope>NUCLEOTIDE SEQUENCE</scope>
    <source>
        <strain evidence="1">TRa3180A</strain>
    </source>
</reference>
<dbReference type="OrthoDB" id="5431381at2759"/>
<dbReference type="Proteomes" id="UP000887226">
    <property type="component" value="Unassembled WGS sequence"/>
</dbReference>
<evidence type="ECO:0000313" key="1">
    <source>
        <dbReference type="EMBL" id="KAG9241871.1"/>
    </source>
</evidence>
<proteinExistence type="predicted"/>
<sequence length="70" mass="7776">MKCDANMIGSDISIYQAGLRRQHLHVLVQIGLLISFHIGLPSMSMVQGIESDIARPTNLRDEHCGRNSTE</sequence>
<organism evidence="1 2">
    <name type="scientific">Calycina marina</name>
    <dbReference type="NCBI Taxonomy" id="1763456"/>
    <lineage>
        <taxon>Eukaryota</taxon>
        <taxon>Fungi</taxon>
        <taxon>Dikarya</taxon>
        <taxon>Ascomycota</taxon>
        <taxon>Pezizomycotina</taxon>
        <taxon>Leotiomycetes</taxon>
        <taxon>Helotiales</taxon>
        <taxon>Pezizellaceae</taxon>
        <taxon>Calycina</taxon>
    </lineage>
</organism>
<keyword evidence="2" id="KW-1185">Reference proteome</keyword>
<name>A0A9P7YY83_9HELO</name>
<gene>
    <name evidence="1" type="ORF">BJ878DRAFT_203950</name>
</gene>
<evidence type="ECO:0000313" key="2">
    <source>
        <dbReference type="Proteomes" id="UP000887226"/>
    </source>
</evidence>
<comment type="caution">
    <text evidence="1">The sequence shown here is derived from an EMBL/GenBank/DDBJ whole genome shotgun (WGS) entry which is preliminary data.</text>
</comment>
<protein>
    <submittedName>
        <fullName evidence="1">Uncharacterized protein</fullName>
    </submittedName>
</protein>
<accession>A0A9P7YY83</accession>
<dbReference type="EMBL" id="MU254144">
    <property type="protein sequence ID" value="KAG9241871.1"/>
    <property type="molecule type" value="Genomic_DNA"/>
</dbReference>
<dbReference type="AlphaFoldDB" id="A0A9P7YY83"/>